<dbReference type="RefSeq" id="WP_120344057.1">
    <property type="nucleotide sequence ID" value="NZ_MCAS01000008.1"/>
</dbReference>
<dbReference type="AlphaFoldDB" id="A0A420GT49"/>
<organism evidence="1 2">
    <name type="scientific">Paraburkholderia fungorum</name>
    <dbReference type="NCBI Taxonomy" id="134537"/>
    <lineage>
        <taxon>Bacteria</taxon>
        <taxon>Pseudomonadati</taxon>
        <taxon>Pseudomonadota</taxon>
        <taxon>Betaproteobacteria</taxon>
        <taxon>Burkholderiales</taxon>
        <taxon>Burkholderiaceae</taxon>
        <taxon>Paraburkholderia</taxon>
    </lineage>
</organism>
<reference evidence="1 2" key="1">
    <citation type="submission" date="2016-07" db="EMBL/GenBank/DDBJ databases">
        <title>Genome analysis of Burkholderia fungorum ES3-20.</title>
        <authorList>
            <person name="Xu D."/>
            <person name="Yao R."/>
            <person name="Zheng S."/>
        </authorList>
    </citation>
    <scope>NUCLEOTIDE SEQUENCE [LARGE SCALE GENOMIC DNA]</scope>
    <source>
        <strain evidence="1 2">ES3-20</strain>
    </source>
</reference>
<dbReference type="OrthoDB" id="9131809at2"/>
<dbReference type="InterPro" id="IPR046569">
    <property type="entry name" value="DUF6723"/>
</dbReference>
<dbReference type="EMBL" id="MCAS01000008">
    <property type="protein sequence ID" value="RKF48362.1"/>
    <property type="molecule type" value="Genomic_DNA"/>
</dbReference>
<accession>A0A420GT49</accession>
<proteinExistence type="predicted"/>
<name>A0A420GT49_9BURK</name>
<gene>
    <name evidence="1" type="ORF">BCY88_21790</name>
</gene>
<evidence type="ECO:0000313" key="2">
    <source>
        <dbReference type="Proteomes" id="UP000283709"/>
    </source>
</evidence>
<dbReference type="Pfam" id="PF20484">
    <property type="entry name" value="DUF6723"/>
    <property type="match status" value="1"/>
</dbReference>
<dbReference type="Proteomes" id="UP000283709">
    <property type="component" value="Unassembled WGS sequence"/>
</dbReference>
<comment type="caution">
    <text evidence="1">The sequence shown here is derived from an EMBL/GenBank/DDBJ whole genome shotgun (WGS) entry which is preliminary data.</text>
</comment>
<protein>
    <submittedName>
        <fullName evidence="1">Uncharacterized protein</fullName>
    </submittedName>
</protein>
<evidence type="ECO:0000313" key="1">
    <source>
        <dbReference type="EMBL" id="RKF48362.1"/>
    </source>
</evidence>
<sequence>MARHKADVSDGDFEIYATYHGTSDGRYVGGLRVIRKSDRKILFPFEGAPQIGPYATPVQAREAAVEYGRQIVATDRAAPEK</sequence>